<accession>A0A3B0Y8K6</accession>
<dbReference type="InterPro" id="IPR036890">
    <property type="entry name" value="HATPase_C_sf"/>
</dbReference>
<dbReference type="InterPro" id="IPR005467">
    <property type="entry name" value="His_kinase_dom"/>
</dbReference>
<dbReference type="AlphaFoldDB" id="A0A3B0Y8K6"/>
<dbReference type="Gene3D" id="3.40.50.2300">
    <property type="match status" value="1"/>
</dbReference>
<evidence type="ECO:0000256" key="7">
    <source>
        <dbReference type="SAM" id="Phobius"/>
    </source>
</evidence>
<dbReference type="InterPro" id="IPR036097">
    <property type="entry name" value="HisK_dim/P_sf"/>
</dbReference>
<dbReference type="FunFam" id="3.30.565.10:FF:000049">
    <property type="entry name" value="Two-component sensor histidine kinase"/>
    <property type="match status" value="1"/>
</dbReference>
<evidence type="ECO:0000256" key="6">
    <source>
        <dbReference type="ARBA" id="ARBA00023012"/>
    </source>
</evidence>
<dbReference type="Gene3D" id="1.10.287.130">
    <property type="match status" value="1"/>
</dbReference>
<comment type="catalytic activity">
    <reaction evidence="1">
        <text>ATP + protein L-histidine = ADP + protein N-phospho-L-histidine.</text>
        <dbReference type="EC" id="2.7.13.3"/>
    </reaction>
</comment>
<evidence type="ECO:0000313" key="10">
    <source>
        <dbReference type="EMBL" id="VAW73160.1"/>
    </source>
</evidence>
<dbReference type="InterPro" id="IPR003661">
    <property type="entry name" value="HisK_dim/P_dom"/>
</dbReference>
<dbReference type="PRINTS" id="PR00344">
    <property type="entry name" value="BCTRLSENSOR"/>
</dbReference>
<dbReference type="InterPro" id="IPR001789">
    <property type="entry name" value="Sig_transdc_resp-reg_receiver"/>
</dbReference>
<keyword evidence="7" id="KW-0812">Transmembrane</keyword>
<dbReference type="GO" id="GO:0000155">
    <property type="term" value="F:phosphorelay sensor kinase activity"/>
    <property type="evidence" value="ECO:0007669"/>
    <property type="project" value="InterPro"/>
</dbReference>
<evidence type="ECO:0000256" key="3">
    <source>
        <dbReference type="ARBA" id="ARBA00022553"/>
    </source>
</evidence>
<evidence type="ECO:0000256" key="2">
    <source>
        <dbReference type="ARBA" id="ARBA00012438"/>
    </source>
</evidence>
<keyword evidence="4" id="KW-0808">Transferase</keyword>
<dbReference type="InterPro" id="IPR003594">
    <property type="entry name" value="HATPase_dom"/>
</dbReference>
<dbReference type="CDD" id="cd00156">
    <property type="entry name" value="REC"/>
    <property type="match status" value="1"/>
</dbReference>
<sequence>MLPSVELDVATGIDQKILAEQIRHIYSQTPTYVPVVFFGALMLIIMLWPAISPVVAIAWCLWIWFLYGAYYVLYRRWRKVEPDDKAMSAWARPYVAMGWLATLSWGMTGVLFFHPDSFIYQAVLLIFLVLGSAAILVTSTMYSPTFYSVVLMLTPLSVRMAYEDGLIYESLAAGLLVFTLMLILLHRNTHRSYANTLRLRFANEALAEQMTELKGVAEQANIAKSRFLASASHDLRQPLHALGLFLGELHERINEPEIRDRLMQQMGSSIEAMTDLFDALLDMSRFDAGGVQPELRNFQVGQLLRDLELEYTQRAVASGLTFRTVSCKAVIRSDPLLLRRILRNLIENAIRYTQTGGIVFGCRRDGNFIKLQVCDTGIGIEKQQLDKVFQEFYQLNNPERDRKKGLGLGLSMIKQLANLLGHEISVQSEPGKGSLFSLRVACADAVTDEPVSENENTALTDRLESACILVVDDEDAVREGTRGLLEAWGCVVITASTIDEALEKIIRSPHQPDVLVTDFRLRNHVSGVDVINQVRSSTGTHLPAVMITGDTTGEETASLHGSDITLLHKPVNPGRLGTLLRFLLTEH</sequence>
<dbReference type="SUPFAM" id="SSF52172">
    <property type="entry name" value="CheY-like"/>
    <property type="match status" value="1"/>
</dbReference>
<dbReference type="SUPFAM" id="SSF47384">
    <property type="entry name" value="Homodimeric domain of signal transducing histidine kinase"/>
    <property type="match status" value="1"/>
</dbReference>
<keyword evidence="7" id="KW-1133">Transmembrane helix</keyword>
<organism evidence="10">
    <name type="scientific">hydrothermal vent metagenome</name>
    <dbReference type="NCBI Taxonomy" id="652676"/>
    <lineage>
        <taxon>unclassified sequences</taxon>
        <taxon>metagenomes</taxon>
        <taxon>ecological metagenomes</taxon>
    </lineage>
</organism>
<evidence type="ECO:0000256" key="1">
    <source>
        <dbReference type="ARBA" id="ARBA00000085"/>
    </source>
</evidence>
<feature type="domain" description="Histidine kinase" evidence="8">
    <location>
        <begin position="230"/>
        <end position="444"/>
    </location>
</feature>
<dbReference type="PROSITE" id="PS50110">
    <property type="entry name" value="RESPONSE_REGULATORY"/>
    <property type="match status" value="1"/>
</dbReference>
<dbReference type="InterPro" id="IPR011006">
    <property type="entry name" value="CheY-like_superfamily"/>
</dbReference>
<keyword evidence="7" id="KW-0472">Membrane</keyword>
<proteinExistence type="predicted"/>
<dbReference type="PROSITE" id="PS50109">
    <property type="entry name" value="HIS_KIN"/>
    <property type="match status" value="1"/>
</dbReference>
<evidence type="ECO:0000256" key="5">
    <source>
        <dbReference type="ARBA" id="ARBA00022777"/>
    </source>
</evidence>
<dbReference type="EMBL" id="UOFK01000030">
    <property type="protein sequence ID" value="VAW73160.1"/>
    <property type="molecule type" value="Genomic_DNA"/>
</dbReference>
<feature type="transmembrane region" description="Helical" evidence="7">
    <location>
        <begin position="168"/>
        <end position="185"/>
    </location>
</feature>
<dbReference type="SMART" id="SM00448">
    <property type="entry name" value="REC"/>
    <property type="match status" value="1"/>
</dbReference>
<evidence type="ECO:0000256" key="4">
    <source>
        <dbReference type="ARBA" id="ARBA00022679"/>
    </source>
</evidence>
<evidence type="ECO:0000259" key="8">
    <source>
        <dbReference type="PROSITE" id="PS50109"/>
    </source>
</evidence>
<name>A0A3B0Y8K6_9ZZZZ</name>
<keyword evidence="3" id="KW-0597">Phosphoprotein</keyword>
<dbReference type="InterPro" id="IPR004358">
    <property type="entry name" value="Sig_transdc_His_kin-like_C"/>
</dbReference>
<dbReference type="Gene3D" id="3.30.565.10">
    <property type="entry name" value="Histidine kinase-like ATPase, C-terminal domain"/>
    <property type="match status" value="1"/>
</dbReference>
<feature type="domain" description="Response regulatory" evidence="9">
    <location>
        <begin position="467"/>
        <end position="584"/>
    </location>
</feature>
<keyword evidence="5" id="KW-0418">Kinase</keyword>
<gene>
    <name evidence="10" type="ORF">MNBD_GAMMA13-482</name>
</gene>
<dbReference type="Pfam" id="PF00512">
    <property type="entry name" value="HisKA"/>
    <property type="match status" value="1"/>
</dbReference>
<feature type="transmembrane region" description="Helical" evidence="7">
    <location>
        <begin position="54"/>
        <end position="73"/>
    </location>
</feature>
<dbReference type="SMART" id="SM00387">
    <property type="entry name" value="HATPase_c"/>
    <property type="match status" value="1"/>
</dbReference>
<feature type="transmembrane region" description="Helical" evidence="7">
    <location>
        <begin position="94"/>
        <end position="113"/>
    </location>
</feature>
<dbReference type="SMART" id="SM00388">
    <property type="entry name" value="HisKA"/>
    <property type="match status" value="1"/>
</dbReference>
<protein>
    <recommendedName>
        <fullName evidence="2">histidine kinase</fullName>
        <ecNumber evidence="2">2.7.13.3</ecNumber>
    </recommendedName>
</protein>
<dbReference type="EC" id="2.7.13.3" evidence="2"/>
<dbReference type="PANTHER" id="PTHR43711:SF26">
    <property type="entry name" value="SENSOR HISTIDINE KINASE RCSC"/>
    <property type="match status" value="1"/>
</dbReference>
<dbReference type="InterPro" id="IPR050736">
    <property type="entry name" value="Sensor_HK_Regulatory"/>
</dbReference>
<dbReference type="Pfam" id="PF00072">
    <property type="entry name" value="Response_reg"/>
    <property type="match status" value="1"/>
</dbReference>
<dbReference type="SUPFAM" id="SSF55874">
    <property type="entry name" value="ATPase domain of HSP90 chaperone/DNA topoisomerase II/histidine kinase"/>
    <property type="match status" value="1"/>
</dbReference>
<dbReference type="PANTHER" id="PTHR43711">
    <property type="entry name" value="TWO-COMPONENT HISTIDINE KINASE"/>
    <property type="match status" value="1"/>
</dbReference>
<dbReference type="CDD" id="cd00082">
    <property type="entry name" value="HisKA"/>
    <property type="match status" value="1"/>
</dbReference>
<evidence type="ECO:0000259" key="9">
    <source>
        <dbReference type="PROSITE" id="PS50110"/>
    </source>
</evidence>
<reference evidence="10" key="1">
    <citation type="submission" date="2018-06" db="EMBL/GenBank/DDBJ databases">
        <authorList>
            <person name="Zhirakovskaya E."/>
        </authorList>
    </citation>
    <scope>NUCLEOTIDE SEQUENCE</scope>
</reference>
<dbReference type="Pfam" id="PF02518">
    <property type="entry name" value="HATPase_c"/>
    <property type="match status" value="1"/>
</dbReference>
<feature type="transmembrane region" description="Helical" evidence="7">
    <location>
        <begin position="31"/>
        <end position="48"/>
    </location>
</feature>
<keyword evidence="6" id="KW-0902">Two-component regulatory system</keyword>
<feature type="transmembrane region" description="Helical" evidence="7">
    <location>
        <begin position="119"/>
        <end position="138"/>
    </location>
</feature>